<evidence type="ECO:0000313" key="8">
    <source>
        <dbReference type="Proteomes" id="UP001153620"/>
    </source>
</evidence>
<dbReference type="PANTHER" id="PTHR11610:SF37">
    <property type="entry name" value="GH01208P"/>
    <property type="match status" value="1"/>
</dbReference>
<dbReference type="InterPro" id="IPR000734">
    <property type="entry name" value="TAG_lipase"/>
</dbReference>
<keyword evidence="5" id="KW-0732">Signal</keyword>
<evidence type="ECO:0000313" key="7">
    <source>
        <dbReference type="EMBL" id="CAG9802696.1"/>
    </source>
</evidence>
<dbReference type="GO" id="GO:0017171">
    <property type="term" value="F:serine hydrolase activity"/>
    <property type="evidence" value="ECO:0007669"/>
    <property type="project" value="TreeGrafter"/>
</dbReference>
<dbReference type="Pfam" id="PF00151">
    <property type="entry name" value="Lipase"/>
    <property type="match status" value="1"/>
</dbReference>
<dbReference type="PRINTS" id="PR00821">
    <property type="entry name" value="TAGLIPASE"/>
</dbReference>
<dbReference type="Proteomes" id="UP001153620">
    <property type="component" value="Chromosome 2"/>
</dbReference>
<accession>A0A9N9WNJ8</accession>
<organism evidence="7 8">
    <name type="scientific">Chironomus riparius</name>
    <dbReference type="NCBI Taxonomy" id="315576"/>
    <lineage>
        <taxon>Eukaryota</taxon>
        <taxon>Metazoa</taxon>
        <taxon>Ecdysozoa</taxon>
        <taxon>Arthropoda</taxon>
        <taxon>Hexapoda</taxon>
        <taxon>Insecta</taxon>
        <taxon>Pterygota</taxon>
        <taxon>Neoptera</taxon>
        <taxon>Endopterygota</taxon>
        <taxon>Diptera</taxon>
        <taxon>Nematocera</taxon>
        <taxon>Chironomoidea</taxon>
        <taxon>Chironomidae</taxon>
        <taxon>Chironominae</taxon>
        <taxon>Chironomus</taxon>
    </lineage>
</organism>
<reference evidence="7" key="1">
    <citation type="submission" date="2022-01" db="EMBL/GenBank/DDBJ databases">
        <authorList>
            <person name="King R."/>
        </authorList>
    </citation>
    <scope>NUCLEOTIDE SEQUENCE</scope>
</reference>
<dbReference type="GO" id="GO:0016042">
    <property type="term" value="P:lipid catabolic process"/>
    <property type="evidence" value="ECO:0007669"/>
    <property type="project" value="TreeGrafter"/>
</dbReference>
<feature type="domain" description="Lipase" evidence="6">
    <location>
        <begin position="55"/>
        <end position="316"/>
    </location>
</feature>
<feature type="signal peptide" evidence="5">
    <location>
        <begin position="1"/>
        <end position="20"/>
    </location>
</feature>
<keyword evidence="3" id="KW-0964">Secreted</keyword>
<dbReference type="GO" id="GO:0005615">
    <property type="term" value="C:extracellular space"/>
    <property type="evidence" value="ECO:0007669"/>
    <property type="project" value="TreeGrafter"/>
</dbReference>
<keyword evidence="8" id="KW-1185">Reference proteome</keyword>
<dbReference type="GO" id="GO:0016298">
    <property type="term" value="F:lipase activity"/>
    <property type="evidence" value="ECO:0007669"/>
    <property type="project" value="InterPro"/>
</dbReference>
<evidence type="ECO:0000259" key="6">
    <source>
        <dbReference type="Pfam" id="PF00151"/>
    </source>
</evidence>
<gene>
    <name evidence="7" type="ORF">CHIRRI_LOCUS5602</name>
</gene>
<proteinExistence type="inferred from homology"/>
<dbReference type="InterPro" id="IPR013818">
    <property type="entry name" value="Lipase"/>
</dbReference>
<evidence type="ECO:0000256" key="4">
    <source>
        <dbReference type="RuleBase" id="RU004262"/>
    </source>
</evidence>
<evidence type="ECO:0000256" key="2">
    <source>
        <dbReference type="ARBA" id="ARBA00010701"/>
    </source>
</evidence>
<dbReference type="EMBL" id="OU895878">
    <property type="protein sequence ID" value="CAG9802696.1"/>
    <property type="molecule type" value="Genomic_DNA"/>
</dbReference>
<evidence type="ECO:0000256" key="5">
    <source>
        <dbReference type="SAM" id="SignalP"/>
    </source>
</evidence>
<reference evidence="7" key="2">
    <citation type="submission" date="2022-10" db="EMBL/GenBank/DDBJ databases">
        <authorList>
            <consortium name="ENA_rothamsted_submissions"/>
            <consortium name="culmorum"/>
            <person name="King R."/>
        </authorList>
    </citation>
    <scope>NUCLEOTIDE SEQUENCE</scope>
</reference>
<dbReference type="SUPFAM" id="SSF53474">
    <property type="entry name" value="alpha/beta-Hydrolases"/>
    <property type="match status" value="1"/>
</dbReference>
<evidence type="ECO:0000256" key="3">
    <source>
        <dbReference type="ARBA" id="ARBA00022525"/>
    </source>
</evidence>
<dbReference type="AlphaFoldDB" id="A0A9N9WNJ8"/>
<dbReference type="InterPro" id="IPR029058">
    <property type="entry name" value="AB_hydrolase_fold"/>
</dbReference>
<comment type="similarity">
    <text evidence="2 4">Belongs to the AB hydrolase superfamily. Lipase family.</text>
</comment>
<sequence>MEIAFLSKICLLIFITFVNCESCGPIKPDDVNLVYFNDIAVSVNLANVTKIFNHEAFDSEKETIIYTFDFLEKIDSISNQIIAEPFLKDSDRFNFLILDYGNFSGGNYIFDAVPNAIKIGKLFAKTLVDLHENDFIDINHVTLIGFSLGAHIMGEVGRTIQVISNETLKIPHIVGLDPATPAFYPLNPYVVALNVYDAGFVQIIHTDAENFGISVGTGHIDFWPNGGSNQPNCPEFDKTNILKIENQCSHLRSVQYFAESVNSPSGFSGIKCDSWRSFQKNICSGHHVYNLNYLGFNANTQILGDFYFYTNSKANFSRGLDGIFNFYSPESVRST</sequence>
<dbReference type="OrthoDB" id="8019583at2759"/>
<protein>
    <recommendedName>
        <fullName evidence="6">Lipase domain-containing protein</fullName>
    </recommendedName>
</protein>
<dbReference type="PANTHER" id="PTHR11610">
    <property type="entry name" value="LIPASE"/>
    <property type="match status" value="1"/>
</dbReference>
<comment type="subcellular location">
    <subcellularLocation>
        <location evidence="1">Secreted</location>
    </subcellularLocation>
</comment>
<evidence type="ECO:0000256" key="1">
    <source>
        <dbReference type="ARBA" id="ARBA00004613"/>
    </source>
</evidence>
<feature type="chain" id="PRO_5040503768" description="Lipase domain-containing protein" evidence="5">
    <location>
        <begin position="21"/>
        <end position="335"/>
    </location>
</feature>
<dbReference type="Gene3D" id="3.40.50.1820">
    <property type="entry name" value="alpha/beta hydrolase"/>
    <property type="match status" value="1"/>
</dbReference>
<name>A0A9N9WNJ8_9DIPT</name>